<protein>
    <submittedName>
        <fullName evidence="6">Putative F-box only protein 32</fullName>
    </submittedName>
</protein>
<dbReference type="UniPathway" id="UPA00143"/>
<comment type="subcellular location">
    <subcellularLocation>
        <location evidence="1">Nucleus</location>
    </subcellularLocation>
</comment>
<evidence type="ECO:0000259" key="5">
    <source>
        <dbReference type="PROSITE" id="PS50181"/>
    </source>
</evidence>
<comment type="caution">
    <text evidence="6">The sequence shown here is derived from an EMBL/GenBank/DDBJ whole genome shotgun (WGS) entry which is preliminary data.</text>
</comment>
<keyword evidence="4" id="KW-0539">Nucleus</keyword>
<proteinExistence type="predicted"/>
<dbReference type="GO" id="GO:0019005">
    <property type="term" value="C:SCF ubiquitin ligase complex"/>
    <property type="evidence" value="ECO:0007669"/>
    <property type="project" value="TreeGrafter"/>
</dbReference>
<organism evidence="6 7">
    <name type="scientific">Stichopus japonicus</name>
    <name type="common">Sea cucumber</name>
    <dbReference type="NCBI Taxonomy" id="307972"/>
    <lineage>
        <taxon>Eukaryota</taxon>
        <taxon>Metazoa</taxon>
        <taxon>Echinodermata</taxon>
        <taxon>Eleutherozoa</taxon>
        <taxon>Echinozoa</taxon>
        <taxon>Holothuroidea</taxon>
        <taxon>Aspidochirotacea</taxon>
        <taxon>Aspidochirotida</taxon>
        <taxon>Stichopodidae</taxon>
        <taxon>Apostichopus</taxon>
    </lineage>
</organism>
<dbReference type="Pfam" id="PF12937">
    <property type="entry name" value="F-box-like"/>
    <property type="match status" value="1"/>
</dbReference>
<keyword evidence="7" id="KW-1185">Reference proteome</keyword>
<evidence type="ECO:0000256" key="3">
    <source>
        <dbReference type="ARBA" id="ARBA00022786"/>
    </source>
</evidence>
<dbReference type="PANTHER" id="PTHR13123">
    <property type="entry name" value="LD30288P"/>
    <property type="match status" value="1"/>
</dbReference>
<gene>
    <name evidence="6" type="ORF">BSL78_25339</name>
</gene>
<evidence type="ECO:0000313" key="7">
    <source>
        <dbReference type="Proteomes" id="UP000230750"/>
    </source>
</evidence>
<evidence type="ECO:0000256" key="2">
    <source>
        <dbReference type="ARBA" id="ARBA00004906"/>
    </source>
</evidence>
<dbReference type="GO" id="GO:0005737">
    <property type="term" value="C:cytoplasm"/>
    <property type="evidence" value="ECO:0007669"/>
    <property type="project" value="TreeGrafter"/>
</dbReference>
<dbReference type="PANTHER" id="PTHR13123:SF7">
    <property type="entry name" value="LD30288P"/>
    <property type="match status" value="1"/>
</dbReference>
<dbReference type="GO" id="GO:0016567">
    <property type="term" value="P:protein ubiquitination"/>
    <property type="evidence" value="ECO:0007669"/>
    <property type="project" value="UniProtKB-UniPathway"/>
</dbReference>
<dbReference type="OrthoDB" id="9991467at2759"/>
<evidence type="ECO:0000256" key="1">
    <source>
        <dbReference type="ARBA" id="ARBA00004123"/>
    </source>
</evidence>
<dbReference type="AlphaFoldDB" id="A0A2G8JPY0"/>
<name>A0A2G8JPY0_STIJA</name>
<accession>A0A2G8JPY0</accession>
<sequence>MPFCGQDPRGPGPGSIWIRTSSGWRKVTEVGGQLNRQIKKFARDRIASNAKFGTNYNAEANRDVSLLPSSIPDHSYEGDTTRNYLFIPCAWRSSRQSGLFVTACDIIRSFDLCTAVKDPRRFHFVCELLEIVARDYFGTLSGSAMKHLFSILEEAVDQVVGTQLHFRRVIRLLTDIRTKMMLNKGRLIGSQVTYNCRLHLLDLWLGQIEQMELYQREEDGLLTLLDLPLACLHRIFRCFSQPRDIIHLSQTCQHLHTIGNDTFLWESLFWYHFTDAQLPAVPALSIGGYLDWKKGFQNLRKTELVPDAHPELLVLCGHCSCIYWEGRCHPCSRETNKEREEPGQENREISTMTFTPQELITRTIML</sequence>
<dbReference type="InterPro" id="IPR040394">
    <property type="entry name" value="FBX25/32"/>
</dbReference>
<dbReference type="Gene3D" id="1.20.1280.50">
    <property type="match status" value="1"/>
</dbReference>
<dbReference type="InterPro" id="IPR036047">
    <property type="entry name" value="F-box-like_dom_sf"/>
</dbReference>
<dbReference type="Proteomes" id="UP000230750">
    <property type="component" value="Unassembled WGS sequence"/>
</dbReference>
<dbReference type="PROSITE" id="PS50181">
    <property type="entry name" value="FBOX"/>
    <property type="match status" value="1"/>
</dbReference>
<feature type="domain" description="F-box" evidence="5">
    <location>
        <begin position="221"/>
        <end position="268"/>
    </location>
</feature>
<evidence type="ECO:0000256" key="4">
    <source>
        <dbReference type="ARBA" id="ARBA00023242"/>
    </source>
</evidence>
<dbReference type="STRING" id="307972.A0A2G8JPY0"/>
<reference evidence="6 7" key="1">
    <citation type="journal article" date="2017" name="PLoS Biol.">
        <title>The sea cucumber genome provides insights into morphological evolution and visceral regeneration.</title>
        <authorList>
            <person name="Zhang X."/>
            <person name="Sun L."/>
            <person name="Yuan J."/>
            <person name="Sun Y."/>
            <person name="Gao Y."/>
            <person name="Zhang L."/>
            <person name="Li S."/>
            <person name="Dai H."/>
            <person name="Hamel J.F."/>
            <person name="Liu C."/>
            <person name="Yu Y."/>
            <person name="Liu S."/>
            <person name="Lin W."/>
            <person name="Guo K."/>
            <person name="Jin S."/>
            <person name="Xu P."/>
            <person name="Storey K.B."/>
            <person name="Huan P."/>
            <person name="Zhang T."/>
            <person name="Zhou Y."/>
            <person name="Zhang J."/>
            <person name="Lin C."/>
            <person name="Li X."/>
            <person name="Xing L."/>
            <person name="Huo D."/>
            <person name="Sun M."/>
            <person name="Wang L."/>
            <person name="Mercier A."/>
            <person name="Li F."/>
            <person name="Yang H."/>
            <person name="Xiang J."/>
        </authorList>
    </citation>
    <scope>NUCLEOTIDE SEQUENCE [LARGE SCALE GENOMIC DNA]</scope>
    <source>
        <strain evidence="6">Shaxun</strain>
        <tissue evidence="6">Muscle</tissue>
    </source>
</reference>
<dbReference type="GO" id="GO:0005634">
    <property type="term" value="C:nucleus"/>
    <property type="evidence" value="ECO:0007669"/>
    <property type="project" value="UniProtKB-SubCell"/>
</dbReference>
<dbReference type="EMBL" id="MRZV01001444">
    <property type="protein sequence ID" value="PIK37832.1"/>
    <property type="molecule type" value="Genomic_DNA"/>
</dbReference>
<evidence type="ECO:0000313" key="6">
    <source>
        <dbReference type="EMBL" id="PIK37832.1"/>
    </source>
</evidence>
<dbReference type="SUPFAM" id="SSF81383">
    <property type="entry name" value="F-box domain"/>
    <property type="match status" value="1"/>
</dbReference>
<comment type="pathway">
    <text evidence="2">Protein modification; protein ubiquitination.</text>
</comment>
<dbReference type="InterPro" id="IPR001810">
    <property type="entry name" value="F-box_dom"/>
</dbReference>
<keyword evidence="3" id="KW-0833">Ubl conjugation pathway</keyword>